<dbReference type="InterPro" id="IPR050138">
    <property type="entry name" value="DHOase/Allantoinase_Hydrolase"/>
</dbReference>
<protein>
    <submittedName>
        <fullName evidence="3">Dihydroorotase, multifunctional complex type protein</fullName>
        <ecNumber evidence="3">3.5.2.3</ecNumber>
    </submittedName>
</protein>
<dbReference type="Gene3D" id="2.30.40.10">
    <property type="entry name" value="Urease, subunit C, domain 1"/>
    <property type="match status" value="1"/>
</dbReference>
<dbReference type="GO" id="GO:0046872">
    <property type="term" value="F:metal ion binding"/>
    <property type="evidence" value="ECO:0007669"/>
    <property type="project" value="InterPro"/>
</dbReference>
<dbReference type="PANTHER" id="PTHR43668">
    <property type="entry name" value="ALLANTOINASE"/>
    <property type="match status" value="1"/>
</dbReference>
<dbReference type="Pfam" id="PF01979">
    <property type="entry name" value="Amidohydro_1"/>
    <property type="match status" value="1"/>
</dbReference>
<name>G2J8J2_9BURK</name>
<dbReference type="EC" id="3.5.2.3" evidence="3"/>
<dbReference type="RefSeq" id="WP_006682328.1">
    <property type="nucleotide sequence ID" value="NZ_CAFB01000037.1"/>
</dbReference>
<dbReference type="EMBL" id="CAFB01000037">
    <property type="protein sequence ID" value="CCD29089.1"/>
    <property type="molecule type" value="Genomic_DNA"/>
</dbReference>
<evidence type="ECO:0000313" key="3">
    <source>
        <dbReference type="EMBL" id="CCD29089.1"/>
    </source>
</evidence>
<feature type="domain" description="Amidohydrolase-related" evidence="2">
    <location>
        <begin position="233"/>
        <end position="424"/>
    </location>
</feature>
<keyword evidence="3" id="KW-0378">Hydrolase</keyword>
<dbReference type="GO" id="GO:0006145">
    <property type="term" value="P:purine nucleobase catabolic process"/>
    <property type="evidence" value="ECO:0007669"/>
    <property type="project" value="TreeGrafter"/>
</dbReference>
<dbReference type="PANTHER" id="PTHR43668:SF2">
    <property type="entry name" value="ALLANTOINASE"/>
    <property type="match status" value="1"/>
</dbReference>
<comment type="caution">
    <text evidence="3">The sequence shown here is derived from an EMBL/GenBank/DDBJ whole genome shotgun (WGS) entry which is preliminary data.</text>
</comment>
<proteinExistence type="predicted"/>
<dbReference type="GO" id="GO:0005737">
    <property type="term" value="C:cytoplasm"/>
    <property type="evidence" value="ECO:0007669"/>
    <property type="project" value="TreeGrafter"/>
</dbReference>
<dbReference type="InterPro" id="IPR006680">
    <property type="entry name" value="Amidohydro-rel"/>
</dbReference>
<dbReference type="GO" id="GO:0006221">
    <property type="term" value="P:pyrimidine nucleotide biosynthetic process"/>
    <property type="evidence" value="ECO:0007669"/>
    <property type="project" value="UniProtKB-KW"/>
</dbReference>
<evidence type="ECO:0000313" key="4">
    <source>
        <dbReference type="Proteomes" id="UP000054051"/>
    </source>
</evidence>
<gene>
    <name evidence="3" type="primary">pyrC</name>
    <name evidence="3" type="ORF">CAGGBEG34_200093</name>
</gene>
<accession>G2J8J2</accession>
<dbReference type="SUPFAM" id="SSF51338">
    <property type="entry name" value="Composite domain of metallo-dependent hydrolases"/>
    <property type="match status" value="1"/>
</dbReference>
<dbReference type="GO" id="GO:0004151">
    <property type="term" value="F:dihydroorotase activity"/>
    <property type="evidence" value="ECO:0007669"/>
    <property type="project" value="UniProtKB-EC"/>
</dbReference>
<dbReference type="STRING" id="1070319.CAGGBEG34_200093"/>
<dbReference type="GO" id="GO:0004038">
    <property type="term" value="F:allantoinase activity"/>
    <property type="evidence" value="ECO:0007669"/>
    <property type="project" value="TreeGrafter"/>
</dbReference>
<evidence type="ECO:0000259" key="2">
    <source>
        <dbReference type="Pfam" id="PF01979"/>
    </source>
</evidence>
<organism evidence="3 4">
    <name type="scientific">Candidatus Glomeribacter gigasporarum BEG34</name>
    <dbReference type="NCBI Taxonomy" id="1070319"/>
    <lineage>
        <taxon>Bacteria</taxon>
        <taxon>Pseudomonadati</taxon>
        <taxon>Pseudomonadota</taxon>
        <taxon>Betaproteobacteria</taxon>
        <taxon>Burkholderiales</taxon>
        <taxon>Burkholderiaceae</taxon>
        <taxon>Candidatus Glomeribacter</taxon>
    </lineage>
</organism>
<dbReference type="Proteomes" id="UP000054051">
    <property type="component" value="Unassembled WGS sequence"/>
</dbReference>
<dbReference type="InterPro" id="IPR011059">
    <property type="entry name" value="Metal-dep_hydrolase_composite"/>
</dbReference>
<dbReference type="AlphaFoldDB" id="G2J8J2"/>
<dbReference type="SUPFAM" id="SSF51556">
    <property type="entry name" value="Metallo-dependent hydrolases"/>
    <property type="match status" value="1"/>
</dbReference>
<dbReference type="eggNOG" id="COG0044">
    <property type="taxonomic scope" value="Bacteria"/>
</dbReference>
<keyword evidence="4" id="KW-1185">Reference proteome</keyword>
<dbReference type="InterPro" id="IPR004722">
    <property type="entry name" value="DHOase"/>
</dbReference>
<dbReference type="OrthoDB" id="9803027at2"/>
<sequence length="429" mass="45622">MNLHLFGGCLIDPATGTDTQADLFISEGQIAGIGAPPPDFHAHSKLQTLDARGLVVIPGLVDLCARFGAAGRARFSSVESELAAALAGGVTHLVCPPDTDPPLDDPARVEMLRTRAGAFWRMHIYLLGALTSQLNGHTLANLSELADAGCVGFSNADAPLADTQVLWRALQYASTFDLAIWLRPQDAALSRHGVAASGEYASRLGLPDVPEIAETIALDTIFELMRATGARVHLSHLSSAAGLERVRSAKREGLPLSCDVTLNHLHFVDTDIGAFNPLLRLDPPLRGARDRASIRAALADGTIDAICSAHTPVHDDAKKQPFGEAAPGAVGLELLLSMTVKWAEEEHIPLVQALAKVTCAPADVLGLKIGRIEIGQAADLTLFDPHARWRVTPEALKGQSRNTPFLGYEASARVRSVIISGRIVFKSEG</sequence>
<dbReference type="InterPro" id="IPR032466">
    <property type="entry name" value="Metal_Hydrolase"/>
</dbReference>
<reference evidence="3 4" key="1">
    <citation type="submission" date="2011-08" db="EMBL/GenBank/DDBJ databases">
        <title>The genome of the obligate endobacterium of an arbuscular mycorrhizal fungus reveals an interphylum network of nutritional interactions.</title>
        <authorList>
            <person name="Ghignone S."/>
            <person name="Salvioli A."/>
            <person name="Anca I."/>
            <person name="Lumini E."/>
            <person name="Ortu G."/>
            <person name="Petiti L."/>
            <person name="Cruveiller S."/>
            <person name="Bianciotto V."/>
            <person name="Piffanelli P."/>
            <person name="Lanfranco L."/>
            <person name="Bonfante P."/>
        </authorList>
    </citation>
    <scope>NUCLEOTIDE SEQUENCE [LARGE SCALE GENOMIC DNA]</scope>
    <source>
        <strain evidence="3 4">BEG34</strain>
    </source>
</reference>
<keyword evidence="1" id="KW-0665">Pyrimidine biosynthesis</keyword>
<dbReference type="Gene3D" id="3.20.20.140">
    <property type="entry name" value="Metal-dependent hydrolases"/>
    <property type="match status" value="1"/>
</dbReference>
<dbReference type="NCBIfam" id="NF005791">
    <property type="entry name" value="PRK07627.1"/>
    <property type="match status" value="1"/>
</dbReference>
<dbReference type="CDD" id="cd01317">
    <property type="entry name" value="DHOase_IIa"/>
    <property type="match status" value="1"/>
</dbReference>
<evidence type="ECO:0000256" key="1">
    <source>
        <dbReference type="ARBA" id="ARBA00022975"/>
    </source>
</evidence>